<dbReference type="PANTHER" id="PTHR15811">
    <property type="entry name" value="MTH938 DOMAIN-CONTAINING PROTEIN"/>
    <property type="match status" value="1"/>
</dbReference>
<dbReference type="Pfam" id="PF04430">
    <property type="entry name" value="DUF498"/>
    <property type="match status" value="1"/>
</dbReference>
<organism evidence="1 2">
    <name type="scientific">Candidatus Nealsonbacteria bacterium RBG_13_36_15</name>
    <dbReference type="NCBI Taxonomy" id="1801660"/>
    <lineage>
        <taxon>Bacteria</taxon>
        <taxon>Candidatus Nealsoniibacteriota</taxon>
    </lineage>
</organism>
<name>A0A1G2DYK4_9BACT</name>
<sequence length="120" mass="13681">MIEEYKFGSITIDGKTYNHDVEVRWTGETLKWWRKESHIVGVDDIQRAVEVRPDTIIIGTGESGVAKVTEEAQNFIKENGIKLIIDLTEQATKTFNVINEESEEEEGKQDKVIGLFHLTC</sequence>
<dbReference type="EMBL" id="MHLV01000004">
    <property type="protein sequence ID" value="OGZ18090.1"/>
    <property type="molecule type" value="Genomic_DNA"/>
</dbReference>
<protein>
    <submittedName>
        <fullName evidence="1">Uncharacterized protein</fullName>
    </submittedName>
</protein>
<dbReference type="Gene3D" id="3.40.1230.10">
    <property type="entry name" value="MTH938-like"/>
    <property type="match status" value="1"/>
</dbReference>
<dbReference type="STRING" id="1801660.A2Z78_01410"/>
<evidence type="ECO:0000313" key="2">
    <source>
        <dbReference type="Proteomes" id="UP000176752"/>
    </source>
</evidence>
<comment type="caution">
    <text evidence="1">The sequence shown here is derived from an EMBL/GenBank/DDBJ whole genome shotgun (WGS) entry which is preliminary data.</text>
</comment>
<dbReference type="SUPFAM" id="SSF64076">
    <property type="entry name" value="MTH938-like"/>
    <property type="match status" value="1"/>
</dbReference>
<reference evidence="1 2" key="1">
    <citation type="journal article" date="2016" name="Nat. Commun.">
        <title>Thousands of microbial genomes shed light on interconnected biogeochemical processes in an aquifer system.</title>
        <authorList>
            <person name="Anantharaman K."/>
            <person name="Brown C.T."/>
            <person name="Hug L.A."/>
            <person name="Sharon I."/>
            <person name="Castelle C.J."/>
            <person name="Probst A.J."/>
            <person name="Thomas B.C."/>
            <person name="Singh A."/>
            <person name="Wilkins M.J."/>
            <person name="Karaoz U."/>
            <person name="Brodie E.L."/>
            <person name="Williams K.H."/>
            <person name="Hubbard S.S."/>
            <person name="Banfield J.F."/>
        </authorList>
    </citation>
    <scope>NUCLEOTIDE SEQUENCE [LARGE SCALE GENOMIC DNA]</scope>
</reference>
<evidence type="ECO:0000313" key="1">
    <source>
        <dbReference type="EMBL" id="OGZ18090.1"/>
    </source>
</evidence>
<gene>
    <name evidence="1" type="ORF">A2Z78_01410</name>
</gene>
<dbReference type="PANTHER" id="PTHR15811:SF5">
    <property type="entry name" value="MTH938 DOMAIN-CONTAINING PROTEIN"/>
    <property type="match status" value="1"/>
</dbReference>
<dbReference type="InterPro" id="IPR036748">
    <property type="entry name" value="MTH938-like_sf"/>
</dbReference>
<dbReference type="AlphaFoldDB" id="A0A1G2DYK4"/>
<dbReference type="GO" id="GO:0005737">
    <property type="term" value="C:cytoplasm"/>
    <property type="evidence" value="ECO:0007669"/>
    <property type="project" value="TreeGrafter"/>
</dbReference>
<accession>A0A1G2DYK4</accession>
<proteinExistence type="predicted"/>
<dbReference type="InterPro" id="IPR007523">
    <property type="entry name" value="NDUFAF3/AAMDC"/>
</dbReference>
<dbReference type="Proteomes" id="UP000176752">
    <property type="component" value="Unassembled WGS sequence"/>
</dbReference>